<dbReference type="RefSeq" id="WP_367843131.1">
    <property type="nucleotide sequence ID" value="NZ_JBFOHL010000001.1"/>
</dbReference>
<dbReference type="Gene3D" id="3.40.50.300">
    <property type="entry name" value="P-loop containing nucleotide triphosphate hydrolases"/>
    <property type="match status" value="1"/>
</dbReference>
<dbReference type="Pfam" id="PF13181">
    <property type="entry name" value="TPR_8"/>
    <property type="match status" value="1"/>
</dbReference>
<dbReference type="PANTHER" id="PTHR12788">
    <property type="entry name" value="PROTEIN-TYROSINE SULFOTRANSFERASE 2"/>
    <property type="match status" value="1"/>
</dbReference>
<proteinExistence type="predicted"/>
<organism evidence="3 4">
    <name type="scientific">Rhodanobacter geophilus</name>
    <dbReference type="NCBI Taxonomy" id="3162488"/>
    <lineage>
        <taxon>Bacteria</taxon>
        <taxon>Pseudomonadati</taxon>
        <taxon>Pseudomonadota</taxon>
        <taxon>Gammaproteobacteria</taxon>
        <taxon>Lysobacterales</taxon>
        <taxon>Rhodanobacteraceae</taxon>
        <taxon>Rhodanobacter</taxon>
    </lineage>
</organism>
<dbReference type="EMBL" id="JBFOHL010000001">
    <property type="protein sequence ID" value="MEW9622821.1"/>
    <property type="molecule type" value="Genomic_DNA"/>
</dbReference>
<dbReference type="Proteomes" id="UP001556170">
    <property type="component" value="Unassembled WGS sequence"/>
</dbReference>
<keyword evidence="1" id="KW-0808">Transferase</keyword>
<dbReference type="PROSITE" id="PS50005">
    <property type="entry name" value="TPR"/>
    <property type="match status" value="1"/>
</dbReference>
<dbReference type="InterPro" id="IPR011990">
    <property type="entry name" value="TPR-like_helical_dom_sf"/>
</dbReference>
<keyword evidence="4" id="KW-1185">Reference proteome</keyword>
<dbReference type="Gene3D" id="1.25.40.10">
    <property type="entry name" value="Tetratricopeptide repeat domain"/>
    <property type="match status" value="1"/>
</dbReference>
<keyword evidence="2" id="KW-0802">TPR repeat</keyword>
<sequence length="529" mass="59948">MIDSTRAYTKLVAAFNQNDWSRVQQRAVQLLTVAPNDARVHFMVGVACMQTQQWQQMPKALEHLQKATHLEPRRADYVAQYAKALALTRRFRDARLVADRAMTLSPGDAQILDTLGMVYRQANALMQSANAFRRAVALSPEAAITRLNLAYALNSLGDTEGAEQELEACIRLEPHRWYAHLLLAQLQRQTAEHNHIVRMYELLQHHGDDPGAQLLLNIALGKECDDLADYPAAFEYYTRGKAAGRRMRPYTFTRDEAMFDALIRAFPGADTDTAAGDPTREPIFVIGMPRTGTTLLDRILSSHPDVRSAGELQNFPTLLQRASGRSAALLGETDLVARTRHIDWRQLGAAYLASTRPVSGETPRFIDKMPHNFLYAGWIARALPNAKIVCLRRDPLDTCIGNFRHLFERSSGFYDYSFNLDDIGRYTIQFHRLLAHWRKVLPGRIHEVQYEALVENTEATTRELLAFCELPWDDACLRSESNTAPVNTPNAWQVRTPIYQRAIGHWRHYEPQLRDLRRLLAGAGIGVAH</sequence>
<dbReference type="InterPro" id="IPR026634">
    <property type="entry name" value="TPST-like"/>
</dbReference>
<dbReference type="InterPro" id="IPR027417">
    <property type="entry name" value="P-loop_NTPase"/>
</dbReference>
<dbReference type="SMART" id="SM00028">
    <property type="entry name" value="TPR"/>
    <property type="match status" value="3"/>
</dbReference>
<dbReference type="InterPro" id="IPR019734">
    <property type="entry name" value="TPR_rpt"/>
</dbReference>
<accession>A0ABV3QKM4</accession>
<reference evidence="3 4" key="1">
    <citation type="submission" date="2024-06" db="EMBL/GenBank/DDBJ databases">
        <authorList>
            <person name="Woo H."/>
        </authorList>
    </citation>
    <scope>NUCLEOTIDE SEQUENCE [LARGE SCALE GENOMIC DNA]</scope>
    <source>
        <strain evidence="3 4">S2-g</strain>
    </source>
</reference>
<feature type="repeat" description="TPR" evidence="2">
    <location>
        <begin position="109"/>
        <end position="142"/>
    </location>
</feature>
<evidence type="ECO:0000256" key="1">
    <source>
        <dbReference type="ARBA" id="ARBA00022679"/>
    </source>
</evidence>
<evidence type="ECO:0000313" key="4">
    <source>
        <dbReference type="Proteomes" id="UP001556170"/>
    </source>
</evidence>
<dbReference type="SUPFAM" id="SSF48452">
    <property type="entry name" value="TPR-like"/>
    <property type="match status" value="1"/>
</dbReference>
<comment type="caution">
    <text evidence="3">The sequence shown here is derived from an EMBL/GenBank/DDBJ whole genome shotgun (WGS) entry which is preliminary data.</text>
</comment>
<evidence type="ECO:0000313" key="3">
    <source>
        <dbReference type="EMBL" id="MEW9622821.1"/>
    </source>
</evidence>
<dbReference type="PANTHER" id="PTHR12788:SF10">
    <property type="entry name" value="PROTEIN-TYROSINE SULFOTRANSFERASE"/>
    <property type="match status" value="1"/>
</dbReference>
<dbReference type="SUPFAM" id="SSF52540">
    <property type="entry name" value="P-loop containing nucleoside triphosphate hydrolases"/>
    <property type="match status" value="1"/>
</dbReference>
<name>A0ABV3QKM4_9GAMM</name>
<dbReference type="Pfam" id="PF13469">
    <property type="entry name" value="Sulfotransfer_3"/>
    <property type="match status" value="1"/>
</dbReference>
<protein>
    <submittedName>
        <fullName evidence="3">Sulfotransferase</fullName>
    </submittedName>
</protein>
<evidence type="ECO:0000256" key="2">
    <source>
        <dbReference type="PROSITE-ProRule" id="PRU00339"/>
    </source>
</evidence>
<gene>
    <name evidence="3" type="ORF">ABQJ56_01050</name>
</gene>